<dbReference type="GO" id="GO:0005886">
    <property type="term" value="C:plasma membrane"/>
    <property type="evidence" value="ECO:0007669"/>
    <property type="project" value="UniProtKB-SubCell"/>
</dbReference>
<name>A0A7I7P4V9_9MYCO</name>
<dbReference type="RefSeq" id="WP_163683407.1">
    <property type="nucleotide sequence ID" value="NZ_AP022582.1"/>
</dbReference>
<keyword evidence="3" id="KW-1003">Cell membrane</keyword>
<evidence type="ECO:0000256" key="6">
    <source>
        <dbReference type="ARBA" id="ARBA00023136"/>
    </source>
</evidence>
<dbReference type="EMBL" id="AP022582">
    <property type="protein sequence ID" value="BBY03785.1"/>
    <property type="molecule type" value="Genomic_DNA"/>
</dbReference>
<evidence type="ECO:0000256" key="7">
    <source>
        <dbReference type="SAM" id="MobiDB-lite"/>
    </source>
</evidence>
<dbReference type="InterPro" id="IPR004869">
    <property type="entry name" value="MMPL_dom"/>
</dbReference>
<evidence type="ECO:0000313" key="10">
    <source>
        <dbReference type="EMBL" id="BBY03785.1"/>
    </source>
</evidence>
<dbReference type="PANTHER" id="PTHR33406:SF13">
    <property type="entry name" value="MEMBRANE PROTEIN YDFJ"/>
    <property type="match status" value="1"/>
</dbReference>
<feature type="transmembrane region" description="Helical" evidence="8">
    <location>
        <begin position="182"/>
        <end position="200"/>
    </location>
</feature>
<evidence type="ECO:0000256" key="4">
    <source>
        <dbReference type="ARBA" id="ARBA00022692"/>
    </source>
</evidence>
<evidence type="ECO:0000256" key="8">
    <source>
        <dbReference type="SAM" id="Phobius"/>
    </source>
</evidence>
<evidence type="ECO:0000256" key="5">
    <source>
        <dbReference type="ARBA" id="ARBA00022989"/>
    </source>
</evidence>
<feature type="transmembrane region" description="Helical" evidence="8">
    <location>
        <begin position="273"/>
        <end position="297"/>
    </location>
</feature>
<proteinExistence type="inferred from homology"/>
<evidence type="ECO:0000256" key="1">
    <source>
        <dbReference type="ARBA" id="ARBA00004651"/>
    </source>
</evidence>
<feature type="region of interest" description="Disordered" evidence="7">
    <location>
        <begin position="775"/>
        <end position="834"/>
    </location>
</feature>
<feature type="transmembrane region" description="Helical" evidence="8">
    <location>
        <begin position="682"/>
        <end position="702"/>
    </location>
</feature>
<keyword evidence="11" id="KW-1185">Reference proteome</keyword>
<feature type="transmembrane region" description="Helical" evidence="8">
    <location>
        <begin position="309"/>
        <end position="331"/>
    </location>
</feature>
<feature type="compositionally biased region" description="Low complexity" evidence="7">
    <location>
        <begin position="822"/>
        <end position="832"/>
    </location>
</feature>
<keyword evidence="6 8" id="KW-0472">Membrane</keyword>
<feature type="transmembrane region" description="Helical" evidence="8">
    <location>
        <begin position="647"/>
        <end position="676"/>
    </location>
</feature>
<evidence type="ECO:0000259" key="9">
    <source>
        <dbReference type="PROSITE" id="PS50156"/>
    </source>
</evidence>
<feature type="transmembrane region" description="Helical" evidence="8">
    <location>
        <begin position="231"/>
        <end position="252"/>
    </location>
</feature>
<feature type="transmembrane region" description="Helical" evidence="8">
    <location>
        <begin position="368"/>
        <end position="390"/>
    </location>
</feature>
<feature type="domain" description="SSD" evidence="9">
    <location>
        <begin position="209"/>
        <end position="330"/>
    </location>
</feature>
<dbReference type="InterPro" id="IPR000731">
    <property type="entry name" value="SSD"/>
</dbReference>
<keyword evidence="4 8" id="KW-0812">Transmembrane</keyword>
<dbReference type="Proteomes" id="UP000466632">
    <property type="component" value="Chromosome"/>
</dbReference>
<comment type="subcellular location">
    <subcellularLocation>
        <location evidence="1">Cell membrane</location>
        <topology evidence="1">Multi-pass membrane protein</topology>
    </subcellularLocation>
</comment>
<feature type="transmembrane region" description="Helical" evidence="8">
    <location>
        <begin position="599"/>
        <end position="616"/>
    </location>
</feature>
<protein>
    <submittedName>
        <fullName evidence="10">Putative transport protein MmpL11</fullName>
    </submittedName>
</protein>
<feature type="transmembrane region" description="Helical" evidence="8">
    <location>
        <begin position="530"/>
        <end position="554"/>
    </location>
</feature>
<evidence type="ECO:0000256" key="3">
    <source>
        <dbReference type="ARBA" id="ARBA00022475"/>
    </source>
</evidence>
<accession>A0A7I7P4V9</accession>
<evidence type="ECO:0000256" key="2">
    <source>
        <dbReference type="ARBA" id="ARBA00010157"/>
    </source>
</evidence>
<dbReference type="AlphaFoldDB" id="A0A7I7P4V9"/>
<organism evidence="10 11">
    <name type="scientific">Mycobacterium seoulense</name>
    <dbReference type="NCBI Taxonomy" id="386911"/>
    <lineage>
        <taxon>Bacteria</taxon>
        <taxon>Bacillati</taxon>
        <taxon>Actinomycetota</taxon>
        <taxon>Actinomycetes</taxon>
        <taxon>Mycobacteriales</taxon>
        <taxon>Mycobacteriaceae</taxon>
        <taxon>Mycobacterium</taxon>
    </lineage>
</organism>
<dbReference type="PANTHER" id="PTHR33406">
    <property type="entry name" value="MEMBRANE PROTEIN MJ1562-RELATED"/>
    <property type="match status" value="1"/>
</dbReference>
<dbReference type="Pfam" id="PF03176">
    <property type="entry name" value="MMPL"/>
    <property type="match status" value="2"/>
</dbReference>
<dbReference type="PROSITE" id="PS50156">
    <property type="entry name" value="SSD"/>
    <property type="match status" value="1"/>
</dbReference>
<comment type="similarity">
    <text evidence="2">Belongs to the resistance-nodulation-cell division (RND) (TC 2.A.6) family. MmpL subfamily.</text>
</comment>
<dbReference type="InterPro" id="IPR050545">
    <property type="entry name" value="Mycobact_MmpL"/>
</dbReference>
<dbReference type="KEGG" id="mseo:MSEO_42840"/>
<feature type="transmembrane region" description="Helical" evidence="8">
    <location>
        <begin position="561"/>
        <end position="579"/>
    </location>
</feature>
<evidence type="ECO:0000313" key="11">
    <source>
        <dbReference type="Proteomes" id="UP000466632"/>
    </source>
</evidence>
<reference evidence="10 11" key="1">
    <citation type="journal article" date="2019" name="Emerg. Microbes Infect.">
        <title>Comprehensive subspecies identification of 175 nontuberculous mycobacteria species based on 7547 genomic profiles.</title>
        <authorList>
            <person name="Matsumoto Y."/>
            <person name="Kinjo T."/>
            <person name="Motooka D."/>
            <person name="Nabeya D."/>
            <person name="Jung N."/>
            <person name="Uechi K."/>
            <person name="Horii T."/>
            <person name="Iida T."/>
            <person name="Fujita J."/>
            <person name="Nakamura S."/>
        </authorList>
    </citation>
    <scope>NUCLEOTIDE SEQUENCE [LARGE SCALE GENOMIC DNA]</scope>
    <source>
        <strain evidence="10 11">JCM 16018</strain>
    </source>
</reference>
<feature type="transmembrane region" description="Helical" evidence="8">
    <location>
        <begin position="205"/>
        <end position="225"/>
    </location>
</feature>
<dbReference type="SUPFAM" id="SSF82866">
    <property type="entry name" value="Multidrug efflux transporter AcrB transmembrane domain"/>
    <property type="match status" value="2"/>
</dbReference>
<keyword evidence="5 8" id="KW-1133">Transmembrane helix</keyword>
<dbReference type="Gene3D" id="1.20.1640.10">
    <property type="entry name" value="Multidrug efflux transporter AcrB transmembrane domain"/>
    <property type="match status" value="2"/>
</dbReference>
<gene>
    <name evidence="10" type="primary">mmpL11</name>
    <name evidence="10" type="ORF">MSEO_42840</name>
</gene>
<sequence length="1015" mass="108644">MMRLSRSLRKYRWLVFTGWLLALVPAVYLALTQSGNLTGGGFEVAGSQSLLVHDQLEELYHDQGSSSLALVAAPRPDASYSDINDAVALLRRTAAEVPGVSEVPNPTQRPPQPDRPYVLSLRLDSRNTSDVAKQLRKKVGVNGDQPGQTANGRVRLYVIGQGALSAAAAQNTKHDIAAAERWNLPVILIVLLAVFGSLAAAAIPLALGVCTVVVTMGLVYLLSAYTTMSVFVTSTVSMFGIALAVDYSLFILMRFREELRSGREPREAVDAAMATSGLAVVLSGMTVVASLTGIYVINTPALKSMATGAILAVAVAMLTSTTLTPAALATFGRSAAKRSAFLHWSHGPEGGQSRFWNRWIGWVMRRPWMSALAASLVLLVMAVPASSMVLGNSLLRQFDSSHEIRAGVGAAAEALGPGALGPIRVLVTFPDGGAASPEHSQTIGAIRQRMTQAPNLVSVAPPQFAEDNGSALLSAVLSVDPEDMRARETVGWMRAQLPKVPDRGTARVDVGGPTALIKDFDDQVSKTEPLVLAIVALIAFVMLLLSVHSVFLALKGVLMTLLSVAAAYGSLVMVFQWGWLKDLGFAQISSIDSTVPPLVLAMTFGLSMDYEIFLLTRIRERFLHSGNTRDAVAYGVSTSARTITSAALIMIAVFVGFAFAGMPLVAEIGVACAVAIAVDATVVRLVLVPALMAMFAQWNWWLPPWLSRMLPSVDFDRPLPAVDLADVVVIPDDISALTAPNADLRMVIKSAAKLKHLAPDAICVTDPLAFTGCGRGGGQRQGAPLQATQQDRGRDPGQIPHQVNIDDEGAGAGVGAGERKTGSNGHTNGTSGAKKLVGGLTSRNGIAKAIVGADRPVHPVTLWRGRLSVAIDALENEKDPAESPMYERRSPVETTHVQLPTGDRLLVPTGAETLRLKGYLIMCRNSRRDYAEFADMVETLEPETAAVVLSGMDRYYCCQSPRRQWIATQLVRRLADPDPWDLDDEQGPEGDAHSDWEEIRQRCLSVAVAMLEEAR</sequence>